<keyword evidence="4" id="KW-1185">Reference proteome</keyword>
<organism evidence="3 4">
    <name type="scientific">Desulfobulbus oligotrophicus</name>
    <dbReference type="NCBI Taxonomy" id="1909699"/>
    <lineage>
        <taxon>Bacteria</taxon>
        <taxon>Pseudomonadati</taxon>
        <taxon>Thermodesulfobacteriota</taxon>
        <taxon>Desulfobulbia</taxon>
        <taxon>Desulfobulbales</taxon>
        <taxon>Desulfobulbaceae</taxon>
        <taxon>Desulfobulbus</taxon>
    </lineage>
</organism>
<dbReference type="SUPFAM" id="SSF109604">
    <property type="entry name" value="HD-domain/PDEase-like"/>
    <property type="match status" value="1"/>
</dbReference>
<dbReference type="Gene3D" id="1.10.3210.10">
    <property type="entry name" value="Hypothetical protein af1432"/>
    <property type="match status" value="1"/>
</dbReference>
<dbReference type="EMBL" id="CP054140">
    <property type="protein sequence ID" value="QQG65238.1"/>
    <property type="molecule type" value="Genomic_DNA"/>
</dbReference>
<feature type="domain" description="MobA-like NTP transferase" evidence="2">
    <location>
        <begin position="7"/>
        <end position="169"/>
    </location>
</feature>
<dbReference type="InterPro" id="IPR025877">
    <property type="entry name" value="MobA-like_NTP_Trfase"/>
</dbReference>
<protein>
    <submittedName>
        <fullName evidence="3">NTP transferase domain-containing protein</fullName>
    </submittedName>
</protein>
<evidence type="ECO:0000259" key="1">
    <source>
        <dbReference type="Pfam" id="PF01966"/>
    </source>
</evidence>
<evidence type="ECO:0000259" key="2">
    <source>
        <dbReference type="Pfam" id="PF12804"/>
    </source>
</evidence>
<dbReference type="CDD" id="cd04182">
    <property type="entry name" value="GT_2_like_f"/>
    <property type="match status" value="1"/>
</dbReference>
<dbReference type="PANTHER" id="PTHR43777:SF1">
    <property type="entry name" value="MOLYBDENUM COFACTOR CYTIDYLYLTRANSFERASE"/>
    <property type="match status" value="1"/>
</dbReference>
<dbReference type="Proteomes" id="UP000596092">
    <property type="component" value="Chromosome"/>
</dbReference>
<name>A0A7T6AQ70_9BACT</name>
<dbReference type="InterPro" id="IPR006674">
    <property type="entry name" value="HD_domain"/>
</dbReference>
<keyword evidence="3" id="KW-0808">Transferase</keyword>
<sequence length="385" mass="41783">MAPRLSGLILAAGFSSRMQALKPLLPLGETSVLGQCIDTLRKSGIQDIMVVAGYRGSEVAAEAVAHGARAVLNADFADGMFSSIRCGAQQLGEAEYIALLPVDIPLIRSGTLYLMQQALQGRTGVQVVHPEFNDQRGHPLLIATALLRDLVRAASAPGGLRPLLERHERMQPEQVVSVKVPDANILFDMDTPESYAACCERFPRRDYPTLEEGAVILEHIYPMPPKGVAHGHLVGELAAGFAEAINVYRDAGLCVDLCRVAGWLHDVAKGQEHHEETGGRWLDGLGFPRAACIVAAHKDLDWHPGDPLTERELVHLADKLAKGGRLVTLDQRFGEKSALYKDDPDAQEAVQSRYLLARELALALEEASGQTFVTLCAHLASRCSR</sequence>
<dbReference type="KEGG" id="dog:HP555_04840"/>
<dbReference type="NCBIfam" id="NF045665">
    <property type="entry name" value="NTPtran_DVU1551"/>
    <property type="match status" value="1"/>
</dbReference>
<feature type="domain" description="HD" evidence="1">
    <location>
        <begin position="234"/>
        <end position="321"/>
    </location>
</feature>
<gene>
    <name evidence="3" type="ORF">HP555_04840</name>
</gene>
<reference evidence="3 4" key="1">
    <citation type="submission" date="2020-05" db="EMBL/GenBank/DDBJ databases">
        <title>Complete genome of Desulfobulbus oligotrophicus.</title>
        <authorList>
            <person name="Podar M."/>
        </authorList>
    </citation>
    <scope>NUCLEOTIDE SEQUENCE [LARGE SCALE GENOMIC DNA]</scope>
    <source>
        <strain evidence="3 4">Prop6</strain>
    </source>
</reference>
<dbReference type="InterPro" id="IPR054703">
    <property type="entry name" value="Mop-rel"/>
</dbReference>
<accession>A0A7T6AQ70</accession>
<dbReference type="GO" id="GO:0016779">
    <property type="term" value="F:nucleotidyltransferase activity"/>
    <property type="evidence" value="ECO:0007669"/>
    <property type="project" value="UniProtKB-ARBA"/>
</dbReference>
<dbReference type="Pfam" id="PF12804">
    <property type="entry name" value="NTP_transf_3"/>
    <property type="match status" value="1"/>
</dbReference>
<dbReference type="AlphaFoldDB" id="A0A7T6AQ70"/>
<dbReference type="RefSeq" id="WP_199264059.1">
    <property type="nucleotide sequence ID" value="NZ_CP054140.1"/>
</dbReference>
<dbReference type="InterPro" id="IPR029044">
    <property type="entry name" value="Nucleotide-diphossugar_trans"/>
</dbReference>
<dbReference type="PANTHER" id="PTHR43777">
    <property type="entry name" value="MOLYBDENUM COFACTOR CYTIDYLYLTRANSFERASE"/>
    <property type="match status" value="1"/>
</dbReference>
<evidence type="ECO:0000313" key="4">
    <source>
        <dbReference type="Proteomes" id="UP000596092"/>
    </source>
</evidence>
<dbReference type="SUPFAM" id="SSF53448">
    <property type="entry name" value="Nucleotide-diphospho-sugar transferases"/>
    <property type="match status" value="1"/>
</dbReference>
<dbReference type="Pfam" id="PF01966">
    <property type="entry name" value="HD"/>
    <property type="match status" value="1"/>
</dbReference>
<evidence type="ECO:0000313" key="3">
    <source>
        <dbReference type="EMBL" id="QQG65238.1"/>
    </source>
</evidence>
<proteinExistence type="predicted"/>
<dbReference type="Gene3D" id="3.90.550.10">
    <property type="entry name" value="Spore Coat Polysaccharide Biosynthesis Protein SpsA, Chain A"/>
    <property type="match status" value="1"/>
</dbReference>